<evidence type="ECO:0000313" key="6">
    <source>
        <dbReference type="EMBL" id="CDH56674.1"/>
    </source>
</evidence>
<gene>
    <name evidence="6" type="ORF">LCOR_07694.1</name>
</gene>
<dbReference type="Pfam" id="PF00069">
    <property type="entry name" value="Pkinase"/>
    <property type="match status" value="1"/>
</dbReference>
<dbReference type="InterPro" id="IPR008271">
    <property type="entry name" value="Ser/Thr_kinase_AS"/>
</dbReference>
<feature type="region of interest" description="Disordered" evidence="4">
    <location>
        <begin position="437"/>
        <end position="556"/>
    </location>
</feature>
<dbReference type="SUPFAM" id="SSF56112">
    <property type="entry name" value="Protein kinase-like (PK-like)"/>
    <property type="match status" value="1"/>
</dbReference>
<dbReference type="EMBL" id="CBTN010000039">
    <property type="protein sequence ID" value="CDH56674.1"/>
    <property type="molecule type" value="Genomic_DNA"/>
</dbReference>
<dbReference type="AlphaFoldDB" id="A0A068S327"/>
<dbReference type="FunFam" id="3.30.200.20:FF:000042">
    <property type="entry name" value="Aurora kinase A"/>
    <property type="match status" value="1"/>
</dbReference>
<sequence length="556" mass="63629">MSVFQQIKQFLRNSTNRSSTNSDDSEDTISQREAKKYEAVARLVEEEKLARQRLPSYAGLERYKLVDTLGDGAFSKVYKAVDLEKDENVAVKVVRKYELKPQQRASVLKEIQIMRTLKHQSIVQFKSFIETKEYYFLVLELCEGGELFHQIVRLTYFSEELSRHCIRQVADAIRYLHEEKGVVHRDIKPENLLFDPIPFHPRKSAPPPVPPGDEDKEDEGEFIEGVGGGGIGRVKIADFGLSKVVWDQHTMTPCGTVGYTAPEIVRDERYSKSVDMWALGCVLYTLLCGFPPFYDESIEVLTQKVAKGQYTFLSPWWDPISNEAKDLIGHLLCINPEERYTIDQFMKHPWMKKKPLGTIAESPSIHTAESTDQLTPQSTGHMSPQIATTPEALDIPGATTLETPAHERNRRDVFSGLPSMKEVFDVSYAVHRMAEERSRRKEIRRRQQQQQQASSHFTYPNMMGNIDDDDDDDDDDNDGDDQENIAPPPNVSSHGEPTSLLQKMQRDKITQQMDKPAVSTKRSSAHKKSKPTFELSLEKATLIDRRRRHQKEENNE</sequence>
<keyword evidence="1 3" id="KW-0547">Nucleotide-binding</keyword>
<dbReference type="SMART" id="SM00220">
    <property type="entry name" value="S_TKc"/>
    <property type="match status" value="1"/>
</dbReference>
<feature type="compositionally biased region" description="Polar residues" evidence="4">
    <location>
        <begin position="491"/>
        <end position="502"/>
    </location>
</feature>
<dbReference type="PROSITE" id="PS00108">
    <property type="entry name" value="PROTEIN_KINASE_ST"/>
    <property type="match status" value="1"/>
</dbReference>
<dbReference type="GO" id="GO:0005524">
    <property type="term" value="F:ATP binding"/>
    <property type="evidence" value="ECO:0007669"/>
    <property type="project" value="UniProtKB-UniRule"/>
</dbReference>
<keyword evidence="7" id="KW-1185">Reference proteome</keyword>
<evidence type="ECO:0000256" key="3">
    <source>
        <dbReference type="PROSITE-ProRule" id="PRU10141"/>
    </source>
</evidence>
<evidence type="ECO:0000313" key="7">
    <source>
        <dbReference type="Proteomes" id="UP000027586"/>
    </source>
</evidence>
<reference evidence="6" key="1">
    <citation type="submission" date="2013-08" db="EMBL/GenBank/DDBJ databases">
        <title>Gene expansion shapes genome architecture in the human pathogen Lichtheimia corymbifera: an evolutionary genomics analysis in the ancient terrestrial Mucorales (Mucoromycotina).</title>
        <authorList>
            <person name="Schwartze V.U."/>
            <person name="Winter S."/>
            <person name="Shelest E."/>
            <person name="Marcet-Houben M."/>
            <person name="Horn F."/>
            <person name="Wehner S."/>
            <person name="Hoffmann K."/>
            <person name="Riege K."/>
            <person name="Sammeth M."/>
            <person name="Nowrousian M."/>
            <person name="Valiante V."/>
            <person name="Linde J."/>
            <person name="Jacobsen I.D."/>
            <person name="Marz M."/>
            <person name="Brakhage A.A."/>
            <person name="Gabaldon T."/>
            <person name="Bocker S."/>
            <person name="Voigt K."/>
        </authorList>
    </citation>
    <scope>NUCLEOTIDE SEQUENCE [LARGE SCALE GENOMIC DNA]</scope>
    <source>
        <strain evidence="6">FSU 9682</strain>
    </source>
</reference>
<comment type="caution">
    <text evidence="6">The sequence shown here is derived from an EMBL/GenBank/DDBJ whole genome shotgun (WGS) entry which is preliminary data.</text>
</comment>
<evidence type="ECO:0000256" key="4">
    <source>
        <dbReference type="SAM" id="MobiDB-lite"/>
    </source>
</evidence>
<dbReference type="PANTHER" id="PTHR24347">
    <property type="entry name" value="SERINE/THREONINE-PROTEIN KINASE"/>
    <property type="match status" value="1"/>
</dbReference>
<accession>A0A068S327</accession>
<evidence type="ECO:0000259" key="5">
    <source>
        <dbReference type="PROSITE" id="PS50011"/>
    </source>
</evidence>
<dbReference type="InterPro" id="IPR011009">
    <property type="entry name" value="Kinase-like_dom_sf"/>
</dbReference>
<feature type="compositionally biased region" description="Acidic residues" evidence="4">
    <location>
        <begin position="466"/>
        <end position="483"/>
    </location>
</feature>
<feature type="domain" description="Protein kinase" evidence="5">
    <location>
        <begin position="63"/>
        <end position="351"/>
    </location>
</feature>
<dbReference type="Proteomes" id="UP000027586">
    <property type="component" value="Unassembled WGS sequence"/>
</dbReference>
<dbReference type="InterPro" id="IPR000719">
    <property type="entry name" value="Prot_kinase_dom"/>
</dbReference>
<keyword evidence="2 3" id="KW-0067">ATP-binding</keyword>
<dbReference type="PROSITE" id="PS50011">
    <property type="entry name" value="PROTEIN_KINASE_DOM"/>
    <property type="match status" value="1"/>
</dbReference>
<dbReference type="InterPro" id="IPR017441">
    <property type="entry name" value="Protein_kinase_ATP_BS"/>
</dbReference>
<name>A0A068S327_9FUNG</name>
<dbReference type="PROSITE" id="PS00107">
    <property type="entry name" value="PROTEIN_KINASE_ATP"/>
    <property type="match status" value="1"/>
</dbReference>
<dbReference type="OrthoDB" id="1738954at2759"/>
<feature type="binding site" evidence="3">
    <location>
        <position position="96"/>
    </location>
    <ligand>
        <name>ATP</name>
        <dbReference type="ChEBI" id="CHEBI:30616"/>
    </ligand>
</feature>
<evidence type="ECO:0000256" key="1">
    <source>
        <dbReference type="ARBA" id="ARBA00022741"/>
    </source>
</evidence>
<evidence type="ECO:0000256" key="2">
    <source>
        <dbReference type="ARBA" id="ARBA00022840"/>
    </source>
</evidence>
<dbReference type="GO" id="GO:0004672">
    <property type="term" value="F:protein kinase activity"/>
    <property type="evidence" value="ECO:0007669"/>
    <property type="project" value="InterPro"/>
</dbReference>
<dbReference type="VEuPathDB" id="FungiDB:LCOR_07694.1"/>
<dbReference type="Gene3D" id="1.10.510.10">
    <property type="entry name" value="Transferase(Phosphotransferase) domain 1"/>
    <property type="match status" value="1"/>
</dbReference>
<dbReference type="STRING" id="1263082.A0A068S327"/>
<organism evidence="6 7">
    <name type="scientific">Lichtheimia corymbifera JMRC:FSU:9682</name>
    <dbReference type="NCBI Taxonomy" id="1263082"/>
    <lineage>
        <taxon>Eukaryota</taxon>
        <taxon>Fungi</taxon>
        <taxon>Fungi incertae sedis</taxon>
        <taxon>Mucoromycota</taxon>
        <taxon>Mucoromycotina</taxon>
        <taxon>Mucoromycetes</taxon>
        <taxon>Mucorales</taxon>
        <taxon>Lichtheimiaceae</taxon>
        <taxon>Lichtheimia</taxon>
    </lineage>
</organism>
<proteinExistence type="predicted"/>
<feature type="region of interest" description="Disordered" evidence="4">
    <location>
        <begin position="198"/>
        <end position="219"/>
    </location>
</feature>
<protein>
    <submittedName>
        <fullName evidence="6">Pkinase-domain-containing protein</fullName>
    </submittedName>
</protein>